<dbReference type="InterPro" id="IPR058620">
    <property type="entry name" value="YtrI_C"/>
</dbReference>
<proteinExistence type="predicted"/>
<name>A0ABU6G1V4_9BACL</name>
<organism evidence="4 5">
    <name type="scientific">Paenibacillus alba</name>
    <dbReference type="NCBI Taxonomy" id="1197127"/>
    <lineage>
        <taxon>Bacteria</taxon>
        <taxon>Bacillati</taxon>
        <taxon>Bacillota</taxon>
        <taxon>Bacilli</taxon>
        <taxon>Bacillales</taxon>
        <taxon>Paenibacillaceae</taxon>
        <taxon>Paenibacillus</taxon>
    </lineage>
</organism>
<evidence type="ECO:0000313" key="5">
    <source>
        <dbReference type="Proteomes" id="UP001338137"/>
    </source>
</evidence>
<protein>
    <recommendedName>
        <fullName evidence="3">Sporulation membrane protein YtrI C-terminal domain-containing protein</fullName>
    </recommendedName>
</protein>
<reference evidence="4 5" key="1">
    <citation type="submission" date="2023-03" db="EMBL/GenBank/DDBJ databases">
        <title>Bacillus Genome Sequencing.</title>
        <authorList>
            <person name="Dunlap C."/>
        </authorList>
    </citation>
    <scope>NUCLEOTIDE SEQUENCE [LARGE SCALE GENOMIC DNA]</scope>
    <source>
        <strain evidence="4 5">BD-533</strain>
    </source>
</reference>
<dbReference type="EMBL" id="JARLKY010000027">
    <property type="protein sequence ID" value="MEC0228140.1"/>
    <property type="molecule type" value="Genomic_DNA"/>
</dbReference>
<keyword evidence="2" id="KW-0812">Transmembrane</keyword>
<feature type="coiled-coil region" evidence="1">
    <location>
        <begin position="38"/>
        <end position="65"/>
    </location>
</feature>
<evidence type="ECO:0000313" key="4">
    <source>
        <dbReference type="EMBL" id="MEC0228140.1"/>
    </source>
</evidence>
<accession>A0ABU6G1V4</accession>
<evidence type="ECO:0000259" key="3">
    <source>
        <dbReference type="Pfam" id="PF26347"/>
    </source>
</evidence>
<dbReference type="RefSeq" id="WP_326072405.1">
    <property type="nucleotide sequence ID" value="NZ_JARLKY010000027.1"/>
</dbReference>
<keyword evidence="1" id="KW-0175">Coiled coil</keyword>
<keyword evidence="2" id="KW-0472">Membrane</keyword>
<dbReference type="Proteomes" id="UP001338137">
    <property type="component" value="Unassembled WGS sequence"/>
</dbReference>
<evidence type="ECO:0000256" key="1">
    <source>
        <dbReference type="SAM" id="Coils"/>
    </source>
</evidence>
<feature type="domain" description="Sporulation membrane protein YtrI C-terminal" evidence="3">
    <location>
        <begin position="75"/>
        <end position="158"/>
    </location>
</feature>
<dbReference type="Pfam" id="PF26347">
    <property type="entry name" value="YtrI_sporulation"/>
    <property type="match status" value="1"/>
</dbReference>
<feature type="transmembrane region" description="Helical" evidence="2">
    <location>
        <begin position="12"/>
        <end position="33"/>
    </location>
</feature>
<evidence type="ECO:0000256" key="2">
    <source>
        <dbReference type="SAM" id="Phobius"/>
    </source>
</evidence>
<gene>
    <name evidence="4" type="ORF">P4I72_13495</name>
</gene>
<sequence length="163" mass="18995">MRIPPFARYQRLLSSFGLVVSGAIIGSAIYMSIHQHTYNQLYVELHKYLEENRDLRDDIDSLNKTRNKQALINVVNVHLLPKSQTEIISEDIQKEIEGDVKSELKLVIGQKATFVRDSQPLYERLITQRTYVLHDKKYIIEVKSIVLLQTELTVWITAQEKRT</sequence>
<keyword evidence="5" id="KW-1185">Reference proteome</keyword>
<keyword evidence="2" id="KW-1133">Transmembrane helix</keyword>
<comment type="caution">
    <text evidence="4">The sequence shown here is derived from an EMBL/GenBank/DDBJ whole genome shotgun (WGS) entry which is preliminary data.</text>
</comment>